<evidence type="ECO:0000313" key="2">
    <source>
        <dbReference type="Proteomes" id="UP000463224"/>
    </source>
</evidence>
<dbReference type="NCBIfam" id="TIGR02444">
    <property type="entry name" value="TIGR02444 family protein"/>
    <property type="match status" value="1"/>
</dbReference>
<dbReference type="Proteomes" id="UP000463224">
    <property type="component" value="Unassembled WGS sequence"/>
</dbReference>
<reference evidence="1 2" key="1">
    <citation type="submission" date="2019-12" db="EMBL/GenBank/DDBJ databases">
        <title>Nitratireductor arenosus sp. nov., Isolated from sea sand, Jeju island, South Korea.</title>
        <authorList>
            <person name="Kim W."/>
        </authorList>
    </citation>
    <scope>NUCLEOTIDE SEQUENCE [LARGE SCALE GENOMIC DNA]</scope>
    <source>
        <strain evidence="1 2">CAU 1489</strain>
    </source>
</reference>
<dbReference type="Pfam" id="PF09523">
    <property type="entry name" value="DUF2390"/>
    <property type="match status" value="1"/>
</dbReference>
<protein>
    <submittedName>
        <fullName evidence="1">TIGR02444 family protein</fullName>
    </submittedName>
</protein>
<gene>
    <name evidence="1" type="ORF">GN330_02540</name>
</gene>
<dbReference type="AlphaFoldDB" id="A0A844Q7Q8"/>
<dbReference type="EMBL" id="WPHG01000001">
    <property type="protein sequence ID" value="MVA96126.1"/>
    <property type="molecule type" value="Genomic_DNA"/>
</dbReference>
<evidence type="ECO:0000313" key="1">
    <source>
        <dbReference type="EMBL" id="MVA96126.1"/>
    </source>
</evidence>
<dbReference type="RefSeq" id="WP_156711077.1">
    <property type="nucleotide sequence ID" value="NZ_WPHG01000001.1"/>
</dbReference>
<accession>A0A844Q7Q8</accession>
<sequence length="175" mass="19729">MRDAPTSQLDLDGDIWRFALRLYGAPGCSDACLRLQDEAGIDVVNMIIVLYADAKLNRRLSGDQVNLLKAEMKRWRDETVLPLRRLRRRLKAPPAAFPAEETEALRNLIKKAELRSEQIQLAMGERWLSRTMPADGLTVETALLMLCEEMPDVPPANIRVLIEELATAARRGPPL</sequence>
<dbReference type="InterPro" id="IPR012659">
    <property type="entry name" value="CHP02444"/>
</dbReference>
<organism evidence="1 2">
    <name type="scientific">Nitratireductor arenosus</name>
    <dbReference type="NCBI Taxonomy" id="2682096"/>
    <lineage>
        <taxon>Bacteria</taxon>
        <taxon>Pseudomonadati</taxon>
        <taxon>Pseudomonadota</taxon>
        <taxon>Alphaproteobacteria</taxon>
        <taxon>Hyphomicrobiales</taxon>
        <taxon>Phyllobacteriaceae</taxon>
        <taxon>Nitratireductor</taxon>
    </lineage>
</organism>
<comment type="caution">
    <text evidence="1">The sequence shown here is derived from an EMBL/GenBank/DDBJ whole genome shotgun (WGS) entry which is preliminary data.</text>
</comment>
<name>A0A844Q7Q8_9HYPH</name>
<keyword evidence="2" id="KW-1185">Reference proteome</keyword>
<proteinExistence type="predicted"/>